<organism evidence="2 3">
    <name type="scientific">Nostoc linckia FACHB-391</name>
    <dbReference type="NCBI Taxonomy" id="2692906"/>
    <lineage>
        <taxon>Bacteria</taxon>
        <taxon>Bacillati</taxon>
        <taxon>Cyanobacteriota</taxon>
        <taxon>Cyanophyceae</taxon>
        <taxon>Nostocales</taxon>
        <taxon>Nostocaceae</taxon>
        <taxon>Nostoc</taxon>
    </lineage>
</organism>
<dbReference type="Proteomes" id="UP000604661">
    <property type="component" value="Unassembled WGS sequence"/>
</dbReference>
<dbReference type="RefSeq" id="WP_190900355.1">
    <property type="nucleotide sequence ID" value="NZ_JACJTE010000156.1"/>
</dbReference>
<name>A0ABR8F9E7_NOSLI</name>
<keyword evidence="3" id="KW-1185">Reference proteome</keyword>
<dbReference type="SUPFAM" id="SSF55729">
    <property type="entry name" value="Acyl-CoA N-acyltransferases (Nat)"/>
    <property type="match status" value="1"/>
</dbReference>
<dbReference type="PANTHER" id="PTHR43792:SF1">
    <property type="entry name" value="N-ACETYLTRANSFERASE DOMAIN-CONTAINING PROTEIN"/>
    <property type="match status" value="1"/>
</dbReference>
<gene>
    <name evidence="2" type="ORF">H6G95_37820</name>
</gene>
<sequence length="175" mass="19341">MILFETPRLLVRQLLHSDADALFRICSDPVVMRWIGNGTPFTHEKCVESIEICLSNYQIKGFGASAVVAKDTGELVGCCGILYEPDRGEPEIIYGFGQRWWKQGYASEIVPAMLAYGLNRCGLRRVLANIEPENLASQRVAQKAGMVFEGEKLNTGGFSICVYSFESNIPASLTV</sequence>
<comment type="caution">
    <text evidence="2">The sequence shown here is derived from an EMBL/GenBank/DDBJ whole genome shotgun (WGS) entry which is preliminary data.</text>
</comment>
<evidence type="ECO:0000313" key="3">
    <source>
        <dbReference type="Proteomes" id="UP000604661"/>
    </source>
</evidence>
<dbReference type="PROSITE" id="PS51186">
    <property type="entry name" value="GNAT"/>
    <property type="match status" value="1"/>
</dbReference>
<evidence type="ECO:0000313" key="2">
    <source>
        <dbReference type="EMBL" id="MBD2566198.1"/>
    </source>
</evidence>
<dbReference type="EMBL" id="JACJTE010000156">
    <property type="protein sequence ID" value="MBD2566198.1"/>
    <property type="molecule type" value="Genomic_DNA"/>
</dbReference>
<feature type="domain" description="N-acetyltransferase" evidence="1">
    <location>
        <begin position="9"/>
        <end position="170"/>
    </location>
</feature>
<protein>
    <submittedName>
        <fullName evidence="2">GNAT family N-acetyltransferase</fullName>
    </submittedName>
</protein>
<dbReference type="InterPro" id="IPR051531">
    <property type="entry name" value="N-acetyltransferase"/>
</dbReference>
<proteinExistence type="predicted"/>
<reference evidence="2 3" key="1">
    <citation type="journal article" date="2020" name="ISME J.">
        <title>Comparative genomics reveals insights into cyanobacterial evolution and habitat adaptation.</title>
        <authorList>
            <person name="Chen M.Y."/>
            <person name="Teng W.K."/>
            <person name="Zhao L."/>
            <person name="Hu C.X."/>
            <person name="Zhou Y.K."/>
            <person name="Han B.P."/>
            <person name="Song L.R."/>
            <person name="Shu W.S."/>
        </authorList>
    </citation>
    <scope>NUCLEOTIDE SEQUENCE [LARGE SCALE GENOMIC DNA]</scope>
    <source>
        <strain evidence="2 3">FACHB-391</strain>
    </source>
</reference>
<dbReference type="InterPro" id="IPR016181">
    <property type="entry name" value="Acyl_CoA_acyltransferase"/>
</dbReference>
<accession>A0ABR8F9E7</accession>
<dbReference type="InterPro" id="IPR000182">
    <property type="entry name" value="GNAT_dom"/>
</dbReference>
<dbReference type="Gene3D" id="3.40.630.30">
    <property type="match status" value="1"/>
</dbReference>
<dbReference type="PANTHER" id="PTHR43792">
    <property type="entry name" value="GNAT FAMILY, PUTATIVE (AFU_ORTHOLOGUE AFUA_3G00765)-RELATED-RELATED"/>
    <property type="match status" value="1"/>
</dbReference>
<dbReference type="Pfam" id="PF13302">
    <property type="entry name" value="Acetyltransf_3"/>
    <property type="match status" value="1"/>
</dbReference>
<evidence type="ECO:0000259" key="1">
    <source>
        <dbReference type="PROSITE" id="PS51186"/>
    </source>
</evidence>